<dbReference type="InterPro" id="IPR006129">
    <property type="entry name" value="AdhesinB"/>
</dbReference>
<dbReference type="PRINTS" id="PR00690">
    <property type="entry name" value="ADHESNFAMILY"/>
</dbReference>
<dbReference type="GO" id="GO:0030001">
    <property type="term" value="P:metal ion transport"/>
    <property type="evidence" value="ECO:0007669"/>
    <property type="project" value="InterPro"/>
</dbReference>
<protein>
    <submittedName>
        <fullName evidence="6">Zinc ABC transporter solute-binding protein</fullName>
    </submittedName>
</protein>
<dbReference type="GO" id="GO:0007155">
    <property type="term" value="P:cell adhesion"/>
    <property type="evidence" value="ECO:0007669"/>
    <property type="project" value="InterPro"/>
</dbReference>
<dbReference type="AlphaFoldDB" id="A0A6P1TH88"/>
<gene>
    <name evidence="6" type="ORF">Ana3638_00360</name>
</gene>
<keyword evidence="7" id="KW-1185">Reference proteome</keyword>
<evidence type="ECO:0000256" key="5">
    <source>
        <dbReference type="SAM" id="SignalP"/>
    </source>
</evidence>
<evidence type="ECO:0000256" key="1">
    <source>
        <dbReference type="ARBA" id="ARBA00011028"/>
    </source>
</evidence>
<dbReference type="Pfam" id="PF01297">
    <property type="entry name" value="ZnuA"/>
    <property type="match status" value="1"/>
</dbReference>
<dbReference type="InterPro" id="IPR050492">
    <property type="entry name" value="Bact_metal-bind_prot9"/>
</dbReference>
<sequence>MKKYLKILVFLIAIFSFTACSKQPKENSIKSTEVVTENLDKKNDSKDKKLEVYTSFYPLYDFAVKVGGDKVHITNLVPAGTEPHDWEPATTDILSLEKGDILIYNGVGMEHWIDQVTSSLENDSLILVEASQGLTLLEREEEEGESESGEETASDPHVWLSIKNAKKEMETIKNAFVKADPDNAAYYEQNFNKYAADFDILDSKFTNELSVLANKDIVVAHQAFAYLCTDYGLNQIAIEGLAADSEPDAKRMAEIVDFAKSRNIKTIFFEELVSPKVAETIASEIGAKTDVLNPLEGLTQEQINAGEDYLSIMDRNLEALVNALK</sequence>
<dbReference type="CDD" id="cd01017">
    <property type="entry name" value="AdcA"/>
    <property type="match status" value="1"/>
</dbReference>
<accession>A0A6P1TH88</accession>
<keyword evidence="2 4" id="KW-0813">Transport</keyword>
<feature type="signal peptide" evidence="5">
    <location>
        <begin position="1"/>
        <end position="21"/>
    </location>
</feature>
<dbReference type="InterPro" id="IPR006127">
    <property type="entry name" value="ZnuA-like"/>
</dbReference>
<evidence type="ECO:0000256" key="4">
    <source>
        <dbReference type="RuleBase" id="RU003512"/>
    </source>
</evidence>
<reference evidence="6 7" key="1">
    <citation type="submission" date="2020-01" db="EMBL/GenBank/DDBJ databases">
        <title>Genome analysis of Anaerocolumna sp. CBA3638.</title>
        <authorList>
            <person name="Kim J."/>
            <person name="Roh S.W."/>
        </authorList>
    </citation>
    <scope>NUCLEOTIDE SEQUENCE [LARGE SCALE GENOMIC DNA]</scope>
    <source>
        <strain evidence="6 7">CBA3638</strain>
    </source>
</reference>
<dbReference type="KEGG" id="anr:Ana3638_00360"/>
<feature type="chain" id="PRO_5026665462" evidence="5">
    <location>
        <begin position="22"/>
        <end position="325"/>
    </location>
</feature>
<dbReference type="PANTHER" id="PTHR42953">
    <property type="entry name" value="HIGH-AFFINITY ZINC UPTAKE SYSTEM PROTEIN ZNUA-RELATED"/>
    <property type="match status" value="1"/>
</dbReference>
<dbReference type="PROSITE" id="PS51257">
    <property type="entry name" value="PROKAR_LIPOPROTEIN"/>
    <property type="match status" value="1"/>
</dbReference>
<dbReference type="PRINTS" id="PR00691">
    <property type="entry name" value="ADHESINB"/>
</dbReference>
<dbReference type="RefSeq" id="WP_161836026.1">
    <property type="nucleotide sequence ID" value="NZ_CP048000.1"/>
</dbReference>
<evidence type="ECO:0000313" key="6">
    <source>
        <dbReference type="EMBL" id="QHQ59439.1"/>
    </source>
</evidence>
<evidence type="ECO:0000256" key="3">
    <source>
        <dbReference type="ARBA" id="ARBA00022729"/>
    </source>
</evidence>
<dbReference type="Proteomes" id="UP000464314">
    <property type="component" value="Chromosome"/>
</dbReference>
<name>A0A6P1TH88_9FIRM</name>
<comment type="similarity">
    <text evidence="1 4">Belongs to the bacterial solute-binding protein 9 family.</text>
</comment>
<dbReference type="PANTHER" id="PTHR42953:SF3">
    <property type="entry name" value="HIGH-AFFINITY ZINC UPTAKE SYSTEM PROTEIN ZNUA"/>
    <property type="match status" value="1"/>
</dbReference>
<dbReference type="Gene3D" id="3.40.50.1980">
    <property type="entry name" value="Nitrogenase molybdenum iron protein domain"/>
    <property type="match status" value="2"/>
</dbReference>
<organism evidence="6 7">
    <name type="scientific">Anaerocolumna sedimenticola</name>
    <dbReference type="NCBI Taxonomy" id="2696063"/>
    <lineage>
        <taxon>Bacteria</taxon>
        <taxon>Bacillati</taxon>
        <taxon>Bacillota</taxon>
        <taxon>Clostridia</taxon>
        <taxon>Lachnospirales</taxon>
        <taxon>Lachnospiraceae</taxon>
        <taxon>Anaerocolumna</taxon>
    </lineage>
</organism>
<dbReference type="InterPro" id="IPR006128">
    <property type="entry name" value="Lipoprotein_PsaA-like"/>
</dbReference>
<keyword evidence="3 5" id="KW-0732">Signal</keyword>
<dbReference type="SUPFAM" id="SSF53807">
    <property type="entry name" value="Helical backbone' metal receptor"/>
    <property type="match status" value="1"/>
</dbReference>
<proteinExistence type="inferred from homology"/>
<evidence type="ECO:0000256" key="2">
    <source>
        <dbReference type="ARBA" id="ARBA00022448"/>
    </source>
</evidence>
<evidence type="ECO:0000313" key="7">
    <source>
        <dbReference type="Proteomes" id="UP000464314"/>
    </source>
</evidence>
<dbReference type="GO" id="GO:0046872">
    <property type="term" value="F:metal ion binding"/>
    <property type="evidence" value="ECO:0007669"/>
    <property type="project" value="InterPro"/>
</dbReference>
<dbReference type="EMBL" id="CP048000">
    <property type="protein sequence ID" value="QHQ59439.1"/>
    <property type="molecule type" value="Genomic_DNA"/>
</dbReference>